<proteinExistence type="predicted"/>
<sequence>MLVFSIETFNEFEEMKPSVKKDKLKSFALCKMRGIYDERFKDLDFFPYDLLVQEDR</sequence>
<dbReference type="EMBL" id="RJND01000002">
    <property type="protein sequence ID" value="RSI53583.1"/>
    <property type="molecule type" value="Genomic_DNA"/>
</dbReference>
<evidence type="ECO:0000313" key="2">
    <source>
        <dbReference type="Proteomes" id="UP000280406"/>
    </source>
</evidence>
<evidence type="ECO:0000313" key="1">
    <source>
        <dbReference type="EMBL" id="RSI53583.1"/>
    </source>
</evidence>
<gene>
    <name evidence="1" type="ORF">D8869_03840</name>
</gene>
<reference evidence="1 2" key="1">
    <citation type="submission" date="2018-11" db="EMBL/GenBank/DDBJ databases">
        <title>Species Designations Belie Phenotypic and Genotypic Heterogeneity in Oral Streptococci.</title>
        <authorList>
            <person name="Velsko I."/>
        </authorList>
    </citation>
    <scope>NUCLEOTIDE SEQUENCE [LARGE SCALE GENOMIC DNA]</scope>
    <source>
        <strain evidence="1 2">BCC37</strain>
    </source>
</reference>
<comment type="caution">
    <text evidence="1">The sequence shown here is derived from an EMBL/GenBank/DDBJ whole genome shotgun (WGS) entry which is preliminary data.</text>
</comment>
<dbReference type="AlphaFoldDB" id="A0AB74DTM5"/>
<dbReference type="Proteomes" id="UP000280406">
    <property type="component" value="Unassembled WGS sequence"/>
</dbReference>
<name>A0AB74DTM5_STRSA</name>
<accession>A0AB74DTM5</accession>
<protein>
    <submittedName>
        <fullName evidence="1">Uncharacterized protein</fullName>
    </submittedName>
</protein>
<organism evidence="1 2">
    <name type="scientific">Streptococcus sanguinis</name>
    <dbReference type="NCBI Taxonomy" id="1305"/>
    <lineage>
        <taxon>Bacteria</taxon>
        <taxon>Bacillati</taxon>
        <taxon>Bacillota</taxon>
        <taxon>Bacilli</taxon>
        <taxon>Lactobacillales</taxon>
        <taxon>Streptococcaceae</taxon>
        <taxon>Streptococcus</taxon>
    </lineage>
</organism>